<accession>A0ABR3JAG3</accession>
<gene>
    <name evidence="1" type="ORF">HGRIS_006912</name>
</gene>
<reference evidence="2" key="1">
    <citation type="submission" date="2024-06" db="EMBL/GenBank/DDBJ databases">
        <title>Multi-omics analyses provide insights into the biosynthesis of the anticancer antibiotic pleurotin in Hohenbuehelia grisea.</title>
        <authorList>
            <person name="Weaver J.A."/>
            <person name="Alberti F."/>
        </authorList>
    </citation>
    <scope>NUCLEOTIDE SEQUENCE [LARGE SCALE GENOMIC DNA]</scope>
    <source>
        <strain evidence="2">T-177</strain>
    </source>
</reference>
<name>A0ABR3JAG3_9AGAR</name>
<dbReference type="Proteomes" id="UP001556367">
    <property type="component" value="Unassembled WGS sequence"/>
</dbReference>
<organism evidence="1 2">
    <name type="scientific">Hohenbuehelia grisea</name>
    <dbReference type="NCBI Taxonomy" id="104357"/>
    <lineage>
        <taxon>Eukaryota</taxon>
        <taxon>Fungi</taxon>
        <taxon>Dikarya</taxon>
        <taxon>Basidiomycota</taxon>
        <taxon>Agaricomycotina</taxon>
        <taxon>Agaricomycetes</taxon>
        <taxon>Agaricomycetidae</taxon>
        <taxon>Agaricales</taxon>
        <taxon>Pleurotineae</taxon>
        <taxon>Pleurotaceae</taxon>
        <taxon>Hohenbuehelia</taxon>
    </lineage>
</organism>
<evidence type="ECO:0000313" key="2">
    <source>
        <dbReference type="Proteomes" id="UP001556367"/>
    </source>
</evidence>
<protein>
    <submittedName>
        <fullName evidence="1">Uncharacterized protein</fullName>
    </submittedName>
</protein>
<dbReference type="EMBL" id="JASNQZ010000010">
    <property type="protein sequence ID" value="KAL0952669.1"/>
    <property type="molecule type" value="Genomic_DNA"/>
</dbReference>
<keyword evidence="2" id="KW-1185">Reference proteome</keyword>
<comment type="caution">
    <text evidence="1">The sequence shown here is derived from an EMBL/GenBank/DDBJ whole genome shotgun (WGS) entry which is preliminary data.</text>
</comment>
<proteinExistence type="predicted"/>
<evidence type="ECO:0000313" key="1">
    <source>
        <dbReference type="EMBL" id="KAL0952669.1"/>
    </source>
</evidence>
<sequence length="124" mass="14140">MRGGVKMKMRTRDERTWAGLIVTVTRRIDIPRGRSVGSLTVYMVDVSASDDQWEASDTRASLLSLGRVDFESPFVIRCRCRCRCPKTTNERAFTNEVKHLEQILTPVAKSTPPKKHPEIHTLNK</sequence>